<reference evidence="1" key="1">
    <citation type="journal article" date="2014" name="Front. Microbiol.">
        <title>High frequency of phylogenetically diverse reductive dehalogenase-homologous genes in deep subseafloor sedimentary metagenomes.</title>
        <authorList>
            <person name="Kawai M."/>
            <person name="Futagami T."/>
            <person name="Toyoda A."/>
            <person name="Takaki Y."/>
            <person name="Nishi S."/>
            <person name="Hori S."/>
            <person name="Arai W."/>
            <person name="Tsubouchi T."/>
            <person name="Morono Y."/>
            <person name="Uchiyama I."/>
            <person name="Ito T."/>
            <person name="Fujiyama A."/>
            <person name="Inagaki F."/>
            <person name="Takami H."/>
        </authorList>
    </citation>
    <scope>NUCLEOTIDE SEQUENCE</scope>
    <source>
        <strain evidence="1">Expedition CK06-06</strain>
    </source>
</reference>
<organism evidence="1">
    <name type="scientific">marine sediment metagenome</name>
    <dbReference type="NCBI Taxonomy" id="412755"/>
    <lineage>
        <taxon>unclassified sequences</taxon>
        <taxon>metagenomes</taxon>
        <taxon>ecological metagenomes</taxon>
    </lineage>
</organism>
<protein>
    <submittedName>
        <fullName evidence="1">Uncharacterized protein</fullName>
    </submittedName>
</protein>
<evidence type="ECO:0000313" key="1">
    <source>
        <dbReference type="EMBL" id="GAF88231.1"/>
    </source>
</evidence>
<dbReference type="EMBL" id="BARS01015231">
    <property type="protein sequence ID" value="GAF88231.1"/>
    <property type="molecule type" value="Genomic_DNA"/>
</dbReference>
<proteinExistence type="predicted"/>
<sequence>MAWQTDSYVNPVMWEIGVVAVRVLGVDALRAGYRVINLNANGGTIYHDYTNMVSVLSPDFIMPGGWLEDVGEWQTVHHGEVWLLSDIVGQDVRVEEIVANEKPPGWEPKPKEWWRL</sequence>
<comment type="caution">
    <text evidence="1">The sequence shown here is derived from an EMBL/GenBank/DDBJ whole genome shotgun (WGS) entry which is preliminary data.</text>
</comment>
<name>X0TLS7_9ZZZZ</name>
<gene>
    <name evidence="1" type="ORF">S01H1_25255</name>
</gene>
<accession>X0TLS7</accession>
<dbReference type="AlphaFoldDB" id="X0TLS7"/>